<dbReference type="EMBL" id="BMUU01000002">
    <property type="protein sequence ID" value="GGY23028.1"/>
    <property type="molecule type" value="Genomic_DNA"/>
</dbReference>
<feature type="transmembrane region" description="Helical" evidence="1">
    <location>
        <begin position="22"/>
        <end position="43"/>
    </location>
</feature>
<organism evidence="2 3">
    <name type="scientific">Streptomyces xanthochromogenes</name>
    <dbReference type="NCBI Taxonomy" id="67384"/>
    <lineage>
        <taxon>Bacteria</taxon>
        <taxon>Bacillati</taxon>
        <taxon>Actinomycetota</taxon>
        <taxon>Actinomycetes</taxon>
        <taxon>Kitasatosporales</taxon>
        <taxon>Streptomycetaceae</taxon>
        <taxon>Streptomyces</taxon>
    </lineage>
</organism>
<sequence length="57" mass="5885">MPDTVPDVVTALASASGQGPGALLRILLLGSMVGAVLLAWFLLRGYRSNGGDDNKND</sequence>
<keyword evidence="1" id="KW-0812">Transmembrane</keyword>
<keyword evidence="1" id="KW-1133">Transmembrane helix</keyword>
<evidence type="ECO:0000313" key="2">
    <source>
        <dbReference type="EMBL" id="GGY23028.1"/>
    </source>
</evidence>
<dbReference type="Proteomes" id="UP000600946">
    <property type="component" value="Unassembled WGS sequence"/>
</dbReference>
<evidence type="ECO:0000256" key="1">
    <source>
        <dbReference type="SAM" id="Phobius"/>
    </source>
</evidence>
<name>A0ABQ2ZS83_9ACTN</name>
<evidence type="ECO:0000313" key="3">
    <source>
        <dbReference type="Proteomes" id="UP000600946"/>
    </source>
</evidence>
<reference evidence="3" key="1">
    <citation type="journal article" date="2019" name="Int. J. Syst. Evol. Microbiol.">
        <title>The Global Catalogue of Microorganisms (GCM) 10K type strain sequencing project: providing services to taxonomists for standard genome sequencing and annotation.</title>
        <authorList>
            <consortium name="The Broad Institute Genomics Platform"/>
            <consortium name="The Broad Institute Genome Sequencing Center for Infectious Disease"/>
            <person name="Wu L."/>
            <person name="Ma J."/>
        </authorList>
    </citation>
    <scope>NUCLEOTIDE SEQUENCE [LARGE SCALE GENOMIC DNA]</scope>
    <source>
        <strain evidence="3">JCM 4594</strain>
    </source>
</reference>
<gene>
    <name evidence="2" type="ORF">GCM10010326_15610</name>
</gene>
<proteinExistence type="predicted"/>
<keyword evidence="3" id="KW-1185">Reference proteome</keyword>
<comment type="caution">
    <text evidence="2">The sequence shown here is derived from an EMBL/GenBank/DDBJ whole genome shotgun (WGS) entry which is preliminary data.</text>
</comment>
<keyword evidence="1" id="KW-0472">Membrane</keyword>
<protein>
    <submittedName>
        <fullName evidence="2">Uncharacterized protein</fullName>
    </submittedName>
</protein>
<dbReference type="RefSeq" id="WP_190026618.1">
    <property type="nucleotide sequence ID" value="NZ_BMUU01000002.1"/>
</dbReference>
<dbReference type="GeneID" id="96289563"/>
<accession>A0ABQ2ZS83</accession>